<keyword evidence="1" id="KW-0472">Membrane</keyword>
<keyword evidence="1" id="KW-1133">Transmembrane helix</keyword>
<proteinExistence type="predicted"/>
<protein>
    <submittedName>
        <fullName evidence="3">DUF3955 domain-containing protein</fullName>
    </submittedName>
</protein>
<evidence type="ECO:0000313" key="4">
    <source>
        <dbReference type="Proteomes" id="UP000316626"/>
    </source>
</evidence>
<dbReference type="Pfam" id="PF13127">
    <property type="entry name" value="DUF3955"/>
    <property type="match status" value="1"/>
</dbReference>
<sequence length="70" mass="7832">MKKHILAFTSLILGLICFVTFNIIGGKVEADGTLTEPFFLLPIGYIFIFSGIILLISIIFKRSKRSLNLN</sequence>
<evidence type="ECO:0000313" key="3">
    <source>
        <dbReference type="EMBL" id="TQR21027.1"/>
    </source>
</evidence>
<accession>A0A544TUA7</accession>
<dbReference type="InterPro" id="IPR025016">
    <property type="entry name" value="DUF3955"/>
</dbReference>
<feature type="domain" description="DUF3955" evidence="2">
    <location>
        <begin position="5"/>
        <end position="60"/>
    </location>
</feature>
<name>A0A544TUA7_9BACI</name>
<comment type="caution">
    <text evidence="3">The sequence shown here is derived from an EMBL/GenBank/DDBJ whole genome shotgun (WGS) entry which is preliminary data.</text>
</comment>
<dbReference type="RefSeq" id="WP_142641558.1">
    <property type="nucleotide sequence ID" value="NZ_VDGI01000003.1"/>
</dbReference>
<keyword evidence="1" id="KW-0812">Transmembrane</keyword>
<gene>
    <name evidence="3" type="ORF">FG384_05380</name>
</gene>
<dbReference type="Proteomes" id="UP000316626">
    <property type="component" value="Unassembled WGS sequence"/>
</dbReference>
<feature type="transmembrane region" description="Helical" evidence="1">
    <location>
        <begin position="40"/>
        <end position="60"/>
    </location>
</feature>
<dbReference type="EMBL" id="VDGI01000003">
    <property type="protein sequence ID" value="TQR21027.1"/>
    <property type="molecule type" value="Genomic_DNA"/>
</dbReference>
<evidence type="ECO:0000259" key="2">
    <source>
        <dbReference type="Pfam" id="PF13127"/>
    </source>
</evidence>
<reference evidence="3 4" key="1">
    <citation type="submission" date="2019-06" db="EMBL/GenBank/DDBJ databases">
        <title>Psychrobacillus vulpis sp. nov., a new species isolated from feces of a red fox that inhabits in The Tablas de Daimiel Natural Park, Albacete, Spain.</title>
        <authorList>
            <person name="Rodriguez M."/>
            <person name="Reina J.C."/>
            <person name="Bejar V."/>
            <person name="Llamas I."/>
        </authorList>
    </citation>
    <scope>NUCLEOTIDE SEQUENCE [LARGE SCALE GENOMIC DNA]</scope>
    <source>
        <strain evidence="3 4">Z8</strain>
    </source>
</reference>
<evidence type="ECO:0000256" key="1">
    <source>
        <dbReference type="SAM" id="Phobius"/>
    </source>
</evidence>
<keyword evidence="4" id="KW-1185">Reference proteome</keyword>
<dbReference type="AlphaFoldDB" id="A0A544TUA7"/>
<dbReference type="OrthoDB" id="6194834at2"/>
<organism evidence="3 4">
    <name type="scientific">Psychrobacillus vulpis</name>
    <dbReference type="NCBI Taxonomy" id="2325572"/>
    <lineage>
        <taxon>Bacteria</taxon>
        <taxon>Bacillati</taxon>
        <taxon>Bacillota</taxon>
        <taxon>Bacilli</taxon>
        <taxon>Bacillales</taxon>
        <taxon>Bacillaceae</taxon>
        <taxon>Psychrobacillus</taxon>
    </lineage>
</organism>